<accession>A0A3B1DLK3</accession>
<dbReference type="HAMAP" id="MF_01320_B">
    <property type="entry name" value="Ribosomal_uL2_B"/>
    <property type="match status" value="1"/>
</dbReference>
<dbReference type="GO" id="GO:0003723">
    <property type="term" value="F:RNA binding"/>
    <property type="evidence" value="ECO:0007669"/>
    <property type="project" value="InterPro"/>
</dbReference>
<dbReference type="Gene3D" id="2.40.50.140">
    <property type="entry name" value="Nucleic acid-binding proteins"/>
    <property type="match status" value="1"/>
</dbReference>
<dbReference type="PIRSF" id="PIRSF002158">
    <property type="entry name" value="Ribosomal_L2"/>
    <property type="match status" value="1"/>
</dbReference>
<proteinExistence type="inferred from homology"/>
<dbReference type="InterPro" id="IPR014722">
    <property type="entry name" value="Rib_uL2_dom2"/>
</dbReference>
<dbReference type="Gene3D" id="4.10.950.10">
    <property type="entry name" value="Ribosomal protein L2, domain 3"/>
    <property type="match status" value="1"/>
</dbReference>
<dbReference type="PANTHER" id="PTHR13691:SF5">
    <property type="entry name" value="LARGE RIBOSOMAL SUBUNIT PROTEIN UL2M"/>
    <property type="match status" value="1"/>
</dbReference>
<dbReference type="AlphaFoldDB" id="A0A3B1DLK3"/>
<dbReference type="SUPFAM" id="SSF50104">
    <property type="entry name" value="Translation proteins SH3-like domain"/>
    <property type="match status" value="1"/>
</dbReference>
<feature type="domain" description="Large ribosomal subunit protein uL2 C-terminal" evidence="4">
    <location>
        <begin position="126"/>
        <end position="241"/>
    </location>
</feature>
<evidence type="ECO:0000256" key="1">
    <source>
        <dbReference type="ARBA" id="ARBA00005636"/>
    </source>
</evidence>
<dbReference type="GO" id="GO:0015934">
    <property type="term" value="C:large ribosomal subunit"/>
    <property type="evidence" value="ECO:0007669"/>
    <property type="project" value="InterPro"/>
</dbReference>
<dbReference type="InterPro" id="IPR022669">
    <property type="entry name" value="Ribosomal_uL2_C"/>
</dbReference>
<dbReference type="FunFam" id="2.40.50.140:FF:000003">
    <property type="entry name" value="50S ribosomal protein L2"/>
    <property type="match status" value="1"/>
</dbReference>
<dbReference type="GO" id="GO:0002181">
    <property type="term" value="P:cytoplasmic translation"/>
    <property type="evidence" value="ECO:0007669"/>
    <property type="project" value="TreeGrafter"/>
</dbReference>
<dbReference type="NCBIfam" id="TIGR01171">
    <property type="entry name" value="rplB_bact"/>
    <property type="match status" value="1"/>
</dbReference>
<reference evidence="6" key="1">
    <citation type="submission" date="2018-06" db="EMBL/GenBank/DDBJ databases">
        <authorList>
            <person name="Zhirakovskaya E."/>
        </authorList>
    </citation>
    <scope>NUCLEOTIDE SEQUENCE</scope>
</reference>
<dbReference type="InterPro" id="IPR005880">
    <property type="entry name" value="Ribosomal_uL2_bac/org-type"/>
</dbReference>
<dbReference type="InterPro" id="IPR022666">
    <property type="entry name" value="Ribosomal_uL2_RNA-bd_dom"/>
</dbReference>
<comment type="similarity">
    <text evidence="1">Belongs to the universal ribosomal protein uL2 family.</text>
</comment>
<dbReference type="Pfam" id="PF03947">
    <property type="entry name" value="Ribosomal_L2_C"/>
    <property type="match status" value="1"/>
</dbReference>
<dbReference type="SMART" id="SM01383">
    <property type="entry name" value="Ribosomal_L2"/>
    <property type="match status" value="1"/>
</dbReference>
<evidence type="ECO:0000259" key="4">
    <source>
        <dbReference type="SMART" id="SM01382"/>
    </source>
</evidence>
<dbReference type="Gene3D" id="2.30.30.30">
    <property type="match status" value="1"/>
</dbReference>
<dbReference type="EMBL" id="UOGL01000086">
    <property type="protein sequence ID" value="VAX36908.1"/>
    <property type="molecule type" value="Genomic_DNA"/>
</dbReference>
<dbReference type="GO" id="GO:0016740">
    <property type="term" value="F:transferase activity"/>
    <property type="evidence" value="ECO:0007669"/>
    <property type="project" value="InterPro"/>
</dbReference>
<keyword evidence="3" id="KW-0687">Ribonucleoprotein</keyword>
<sequence length="241" mass="26470">MGIRFYKPVTPGRRGASVNDFVEITDRNKKPERSLVVRMTRKGGRNNQGKITCRHRGGGHRKMYRVVDFKRVKDDIPAKVAFVEYDPNRSARIALLHYVDGEKRYILAPKGLEAGTMVTSGPNSEPEVGNCLPLENIPLGTVIHNIEMQPGKGGQLCRSAGTSAVLNAREGKWAQITLPSGEVRRLPAKCRATIGEVGNSEHSSINLGKAGRKRWMGRRPRVRGTVMNPVAHPMGGGEGKN</sequence>
<evidence type="ECO:0000256" key="3">
    <source>
        <dbReference type="ARBA" id="ARBA00023274"/>
    </source>
</evidence>
<evidence type="ECO:0000313" key="6">
    <source>
        <dbReference type="EMBL" id="VAX36908.1"/>
    </source>
</evidence>
<protein>
    <submittedName>
        <fullName evidence="6">LSU ribosomal protein L2p (L8e)</fullName>
    </submittedName>
</protein>
<dbReference type="InterPro" id="IPR002171">
    <property type="entry name" value="Ribosomal_uL2"/>
</dbReference>
<gene>
    <name evidence="6" type="ORF">MNBD_PLANCTO02-2788</name>
</gene>
<dbReference type="Pfam" id="PF00181">
    <property type="entry name" value="Ribosomal_L2_N"/>
    <property type="match status" value="1"/>
</dbReference>
<dbReference type="PANTHER" id="PTHR13691">
    <property type="entry name" value="RIBOSOMAL PROTEIN L2"/>
    <property type="match status" value="1"/>
</dbReference>
<dbReference type="GO" id="GO:0003735">
    <property type="term" value="F:structural constituent of ribosome"/>
    <property type="evidence" value="ECO:0007669"/>
    <property type="project" value="InterPro"/>
</dbReference>
<name>A0A3B1DLK3_9ZZZZ</name>
<evidence type="ECO:0000256" key="2">
    <source>
        <dbReference type="ARBA" id="ARBA00022980"/>
    </source>
</evidence>
<keyword evidence="2 6" id="KW-0689">Ribosomal protein</keyword>
<feature type="non-terminal residue" evidence="6">
    <location>
        <position position="241"/>
    </location>
</feature>
<dbReference type="InterPro" id="IPR014726">
    <property type="entry name" value="Ribosomal_uL2_dom3"/>
</dbReference>
<dbReference type="FunFam" id="2.30.30.30:FF:000001">
    <property type="entry name" value="50S ribosomal protein L2"/>
    <property type="match status" value="1"/>
</dbReference>
<evidence type="ECO:0000259" key="5">
    <source>
        <dbReference type="SMART" id="SM01383"/>
    </source>
</evidence>
<organism evidence="6">
    <name type="scientific">hydrothermal vent metagenome</name>
    <dbReference type="NCBI Taxonomy" id="652676"/>
    <lineage>
        <taxon>unclassified sequences</taxon>
        <taxon>metagenomes</taxon>
        <taxon>ecological metagenomes</taxon>
    </lineage>
</organism>
<dbReference type="SUPFAM" id="SSF50249">
    <property type="entry name" value="Nucleic acid-binding proteins"/>
    <property type="match status" value="1"/>
</dbReference>
<dbReference type="InterPro" id="IPR012340">
    <property type="entry name" value="NA-bd_OB-fold"/>
</dbReference>
<dbReference type="InterPro" id="IPR008991">
    <property type="entry name" value="Translation_prot_SH3-like_sf"/>
</dbReference>
<feature type="domain" description="Large ribosomal subunit protein uL2 RNA-binding" evidence="5">
    <location>
        <begin position="44"/>
        <end position="120"/>
    </location>
</feature>
<dbReference type="SMART" id="SM01382">
    <property type="entry name" value="Ribosomal_L2_C"/>
    <property type="match status" value="1"/>
</dbReference>